<dbReference type="AlphaFoldDB" id="A0A0A9AUM6"/>
<proteinExistence type="predicted"/>
<dbReference type="EMBL" id="GBRH01242446">
    <property type="protein sequence ID" value="JAD55449.1"/>
    <property type="molecule type" value="Transcribed_RNA"/>
</dbReference>
<protein>
    <submittedName>
        <fullName evidence="2">Uncharacterized protein</fullName>
    </submittedName>
</protein>
<reference evidence="2" key="1">
    <citation type="submission" date="2014-09" db="EMBL/GenBank/DDBJ databases">
        <authorList>
            <person name="Magalhaes I.L.F."/>
            <person name="Oliveira U."/>
            <person name="Santos F.R."/>
            <person name="Vidigal T.H.D.A."/>
            <person name="Brescovit A.D."/>
            <person name="Santos A.J."/>
        </authorList>
    </citation>
    <scope>NUCLEOTIDE SEQUENCE</scope>
    <source>
        <tissue evidence="2">Shoot tissue taken approximately 20 cm above the soil surface</tissue>
    </source>
</reference>
<accession>A0A0A9AUM6</accession>
<organism evidence="2">
    <name type="scientific">Arundo donax</name>
    <name type="common">Giant reed</name>
    <name type="synonym">Donax arundinaceus</name>
    <dbReference type="NCBI Taxonomy" id="35708"/>
    <lineage>
        <taxon>Eukaryota</taxon>
        <taxon>Viridiplantae</taxon>
        <taxon>Streptophyta</taxon>
        <taxon>Embryophyta</taxon>
        <taxon>Tracheophyta</taxon>
        <taxon>Spermatophyta</taxon>
        <taxon>Magnoliopsida</taxon>
        <taxon>Liliopsida</taxon>
        <taxon>Poales</taxon>
        <taxon>Poaceae</taxon>
        <taxon>PACMAD clade</taxon>
        <taxon>Arundinoideae</taxon>
        <taxon>Arundineae</taxon>
        <taxon>Arundo</taxon>
    </lineage>
</organism>
<feature type="compositionally biased region" description="Basic and acidic residues" evidence="1">
    <location>
        <begin position="82"/>
        <end position="97"/>
    </location>
</feature>
<sequence length="97" mass="10535">MACAQTTARSAAILNLGQLRRATTWWSSTGERRAWVDQLSGHRDVPYHRTLSPSNSLEIPDWSPVAPAEMENGAEGAGHGGGGEDRVQEGEHEDSHE</sequence>
<evidence type="ECO:0000256" key="1">
    <source>
        <dbReference type="SAM" id="MobiDB-lite"/>
    </source>
</evidence>
<evidence type="ECO:0000313" key="2">
    <source>
        <dbReference type="EMBL" id="JAD55449.1"/>
    </source>
</evidence>
<reference evidence="2" key="2">
    <citation type="journal article" date="2015" name="Data Brief">
        <title>Shoot transcriptome of the giant reed, Arundo donax.</title>
        <authorList>
            <person name="Barrero R.A."/>
            <person name="Guerrero F.D."/>
            <person name="Moolhuijzen P."/>
            <person name="Goolsby J.A."/>
            <person name="Tidwell J."/>
            <person name="Bellgard S.E."/>
            <person name="Bellgard M.I."/>
        </authorList>
    </citation>
    <scope>NUCLEOTIDE SEQUENCE</scope>
    <source>
        <tissue evidence="2">Shoot tissue taken approximately 20 cm above the soil surface</tissue>
    </source>
</reference>
<name>A0A0A9AUM6_ARUDO</name>
<feature type="region of interest" description="Disordered" evidence="1">
    <location>
        <begin position="47"/>
        <end position="97"/>
    </location>
</feature>